<name>A0ABV1RCN6_9ALTE</name>
<evidence type="ECO:0000313" key="3">
    <source>
        <dbReference type="Proteomes" id="UP001467690"/>
    </source>
</evidence>
<dbReference type="PANTHER" id="PTHR43737:SF1">
    <property type="entry name" value="DUF1501 DOMAIN-CONTAINING PROTEIN"/>
    <property type="match status" value="1"/>
</dbReference>
<dbReference type="Pfam" id="PF07394">
    <property type="entry name" value="DUF1501"/>
    <property type="match status" value="1"/>
</dbReference>
<evidence type="ECO:0000256" key="1">
    <source>
        <dbReference type="SAM" id="SignalP"/>
    </source>
</evidence>
<comment type="caution">
    <text evidence="2">The sequence shown here is derived from an EMBL/GenBank/DDBJ whole genome shotgun (WGS) entry which is preliminary data.</text>
</comment>
<feature type="signal peptide" evidence="1">
    <location>
        <begin position="1"/>
        <end position="24"/>
    </location>
</feature>
<dbReference type="EMBL" id="JBELOE010000059">
    <property type="protein sequence ID" value="MER2490527.1"/>
    <property type="molecule type" value="Genomic_DNA"/>
</dbReference>
<dbReference type="RefSeq" id="WP_143869971.1">
    <property type="nucleotide sequence ID" value="NZ_CP041660.1"/>
</dbReference>
<feature type="chain" id="PRO_5046749862" evidence="1">
    <location>
        <begin position="25"/>
        <end position="386"/>
    </location>
</feature>
<gene>
    <name evidence="2" type="ORF">ABS311_01335</name>
</gene>
<dbReference type="PANTHER" id="PTHR43737">
    <property type="entry name" value="BLL7424 PROTEIN"/>
    <property type="match status" value="1"/>
</dbReference>
<evidence type="ECO:0000313" key="2">
    <source>
        <dbReference type="EMBL" id="MER2490527.1"/>
    </source>
</evidence>
<keyword evidence="3" id="KW-1185">Reference proteome</keyword>
<dbReference type="Proteomes" id="UP001467690">
    <property type="component" value="Unassembled WGS sequence"/>
</dbReference>
<protein>
    <submittedName>
        <fullName evidence="2">DUF1501 domain-containing protein</fullName>
    </submittedName>
</protein>
<dbReference type="SUPFAM" id="SSF53649">
    <property type="entry name" value="Alkaline phosphatase-like"/>
    <property type="match status" value="1"/>
</dbReference>
<dbReference type="InterPro" id="IPR010869">
    <property type="entry name" value="DUF1501"/>
</dbReference>
<sequence length="386" mass="42501">MQKRDFIKSAAAGWVLFNSPLSVAANSLSMEEATDQSLADRKLVWVVLRGAMDSLHAVIPTFDPDLKTHRQALITPLEAHWHRLESGYALHPALENLHQWYKNKQMSAVVAVASPYRSRSHFDGQDLLECGLNSIDYDNGWLARAMTARNTESVAIARSVPISLMGQGKTHTWYPSNLPDAEQDLFSRLAGLYEDDAEFAQKLAQGLETRQMMSMDKVKGRNPKFAQLAASCGSLLSNNSKAQCAMLEMGGWDTHNNQVGRLNRQFKELDEGLAELKNTLGKSWQNTIVVIATEFGRTVKVNGTGGTDHGTASALFLAGGALNGGQVLGQWPGLAPENLYEGRDLQPTSDIRQWIAGILHQHWNLSADAIASVFPNVQIKTQRLVP</sequence>
<accession>A0ABV1RCN6</accession>
<keyword evidence="1" id="KW-0732">Signal</keyword>
<reference evidence="2 3" key="1">
    <citation type="submission" date="2024-06" db="EMBL/GenBank/DDBJ databases">
        <authorList>
            <person name="Chen R.Y."/>
        </authorList>
    </citation>
    <scope>NUCLEOTIDE SEQUENCE [LARGE SCALE GENOMIC DNA]</scope>
    <source>
        <strain evidence="2 3">D2</strain>
    </source>
</reference>
<dbReference type="InterPro" id="IPR017850">
    <property type="entry name" value="Alkaline_phosphatase_core_sf"/>
</dbReference>
<organism evidence="2 3">
    <name type="scientific">Catenovulum sediminis</name>
    <dbReference type="NCBI Taxonomy" id="1740262"/>
    <lineage>
        <taxon>Bacteria</taxon>
        <taxon>Pseudomonadati</taxon>
        <taxon>Pseudomonadota</taxon>
        <taxon>Gammaproteobacteria</taxon>
        <taxon>Alteromonadales</taxon>
        <taxon>Alteromonadaceae</taxon>
        <taxon>Catenovulum</taxon>
    </lineage>
</organism>
<proteinExistence type="predicted"/>